<feature type="region of interest" description="Disordered" evidence="3">
    <location>
        <begin position="1"/>
        <end position="20"/>
    </location>
</feature>
<evidence type="ECO:0000259" key="5">
    <source>
        <dbReference type="PROSITE" id="PS50200"/>
    </source>
</evidence>
<feature type="compositionally biased region" description="Polar residues" evidence="3">
    <location>
        <begin position="1058"/>
        <end position="1081"/>
    </location>
</feature>
<evidence type="ECO:0000256" key="3">
    <source>
        <dbReference type="SAM" id="MobiDB-lite"/>
    </source>
</evidence>
<evidence type="ECO:0000313" key="7">
    <source>
        <dbReference type="Proteomes" id="UP000006514"/>
    </source>
</evidence>
<accession>J0LFA8</accession>
<evidence type="ECO:0000259" key="4">
    <source>
        <dbReference type="PROSITE" id="PS50002"/>
    </source>
</evidence>
<feature type="region of interest" description="Disordered" evidence="3">
    <location>
        <begin position="136"/>
        <end position="239"/>
    </location>
</feature>
<dbReference type="PROSITE" id="PS50200">
    <property type="entry name" value="RA"/>
    <property type="match status" value="1"/>
</dbReference>
<dbReference type="InterPro" id="IPR029071">
    <property type="entry name" value="Ubiquitin-like_domsf"/>
</dbReference>
<organism evidence="6 7">
    <name type="scientific">Auricularia subglabra (strain TFB-10046 / SS5)</name>
    <name type="common">White-rot fungus</name>
    <name type="synonym">Auricularia delicata (strain TFB10046)</name>
    <dbReference type="NCBI Taxonomy" id="717982"/>
    <lineage>
        <taxon>Eukaryota</taxon>
        <taxon>Fungi</taxon>
        <taxon>Dikarya</taxon>
        <taxon>Basidiomycota</taxon>
        <taxon>Agaricomycotina</taxon>
        <taxon>Agaricomycetes</taxon>
        <taxon>Auriculariales</taxon>
        <taxon>Auriculariaceae</taxon>
        <taxon>Auricularia</taxon>
    </lineage>
</organism>
<feature type="domain" description="Ras-associating" evidence="5">
    <location>
        <begin position="551"/>
        <end position="687"/>
    </location>
</feature>
<dbReference type="GO" id="GO:0030950">
    <property type="term" value="P:establishment or maintenance of actin cytoskeleton polarity"/>
    <property type="evidence" value="ECO:0007669"/>
    <property type="project" value="TreeGrafter"/>
</dbReference>
<dbReference type="CDD" id="cd17043">
    <property type="entry name" value="RA"/>
    <property type="match status" value="1"/>
</dbReference>
<dbReference type="GO" id="GO:0008104">
    <property type="term" value="P:intracellular protein localization"/>
    <property type="evidence" value="ECO:0007669"/>
    <property type="project" value="TreeGrafter"/>
</dbReference>
<dbReference type="InterPro" id="IPR001452">
    <property type="entry name" value="SH3_domain"/>
</dbReference>
<feature type="region of interest" description="Disordered" evidence="3">
    <location>
        <begin position="905"/>
        <end position="925"/>
    </location>
</feature>
<dbReference type="InterPro" id="IPR000159">
    <property type="entry name" value="RA_dom"/>
</dbReference>
<dbReference type="Proteomes" id="UP000006514">
    <property type="component" value="Unassembled WGS sequence"/>
</dbReference>
<evidence type="ECO:0008006" key="8">
    <source>
        <dbReference type="Google" id="ProtNLM"/>
    </source>
</evidence>
<dbReference type="PANTHER" id="PTHR47775:SF1">
    <property type="entry name" value="BUD SITE SELECTION PROTEIN 14"/>
    <property type="match status" value="1"/>
</dbReference>
<protein>
    <recommendedName>
        <fullName evidence="8">SH3 domain-containing protein</fullName>
    </recommendedName>
</protein>
<feature type="region of interest" description="Disordered" evidence="3">
    <location>
        <begin position="251"/>
        <end position="545"/>
    </location>
</feature>
<feature type="compositionally biased region" description="Polar residues" evidence="3">
    <location>
        <begin position="331"/>
        <end position="351"/>
    </location>
</feature>
<dbReference type="Gene3D" id="3.10.20.90">
    <property type="entry name" value="Phosphatidylinositol 3-kinase Catalytic Subunit, Chain A, domain 1"/>
    <property type="match status" value="1"/>
</dbReference>
<feature type="compositionally biased region" description="Acidic residues" evidence="3">
    <location>
        <begin position="192"/>
        <end position="226"/>
    </location>
</feature>
<dbReference type="SUPFAM" id="SSF50044">
    <property type="entry name" value="SH3-domain"/>
    <property type="match status" value="1"/>
</dbReference>
<dbReference type="GO" id="GO:0015630">
    <property type="term" value="C:microtubule cytoskeleton"/>
    <property type="evidence" value="ECO:0007669"/>
    <property type="project" value="TreeGrafter"/>
</dbReference>
<feature type="compositionally biased region" description="Low complexity" evidence="3">
    <location>
        <begin position="514"/>
        <end position="525"/>
    </location>
</feature>
<feature type="compositionally biased region" description="Basic and acidic residues" evidence="3">
    <location>
        <begin position="385"/>
        <end position="405"/>
    </location>
</feature>
<feature type="compositionally biased region" description="Low complexity" evidence="3">
    <location>
        <begin position="1082"/>
        <end position="1095"/>
    </location>
</feature>
<feature type="compositionally biased region" description="Low complexity" evidence="3">
    <location>
        <begin position="1121"/>
        <end position="1162"/>
    </location>
</feature>
<gene>
    <name evidence="6" type="ORF">AURDEDRAFT_188539</name>
</gene>
<keyword evidence="1 2" id="KW-0728">SH3 domain</keyword>
<feature type="compositionally biased region" description="Low complexity" evidence="3">
    <location>
        <begin position="255"/>
        <end position="277"/>
    </location>
</feature>
<dbReference type="GO" id="GO:0051286">
    <property type="term" value="C:cell tip"/>
    <property type="evidence" value="ECO:0007669"/>
    <property type="project" value="TreeGrafter"/>
</dbReference>
<dbReference type="eggNOG" id="ENOG502R17J">
    <property type="taxonomic scope" value="Eukaryota"/>
</dbReference>
<reference evidence="7" key="1">
    <citation type="journal article" date="2012" name="Science">
        <title>The Paleozoic origin of enzymatic lignin decomposition reconstructed from 31 fungal genomes.</title>
        <authorList>
            <person name="Floudas D."/>
            <person name="Binder M."/>
            <person name="Riley R."/>
            <person name="Barry K."/>
            <person name="Blanchette R.A."/>
            <person name="Henrissat B."/>
            <person name="Martinez A.T."/>
            <person name="Otillar R."/>
            <person name="Spatafora J.W."/>
            <person name="Yadav J.S."/>
            <person name="Aerts A."/>
            <person name="Benoit I."/>
            <person name="Boyd A."/>
            <person name="Carlson A."/>
            <person name="Copeland A."/>
            <person name="Coutinho P.M."/>
            <person name="de Vries R.P."/>
            <person name="Ferreira P."/>
            <person name="Findley K."/>
            <person name="Foster B."/>
            <person name="Gaskell J."/>
            <person name="Glotzer D."/>
            <person name="Gorecki P."/>
            <person name="Heitman J."/>
            <person name="Hesse C."/>
            <person name="Hori C."/>
            <person name="Igarashi K."/>
            <person name="Jurgens J.A."/>
            <person name="Kallen N."/>
            <person name="Kersten P."/>
            <person name="Kohler A."/>
            <person name="Kuees U."/>
            <person name="Kumar T.K.A."/>
            <person name="Kuo A."/>
            <person name="LaButti K."/>
            <person name="Larrondo L.F."/>
            <person name="Lindquist E."/>
            <person name="Ling A."/>
            <person name="Lombard V."/>
            <person name="Lucas S."/>
            <person name="Lundell T."/>
            <person name="Martin R."/>
            <person name="McLaughlin D.J."/>
            <person name="Morgenstern I."/>
            <person name="Morin E."/>
            <person name="Murat C."/>
            <person name="Nagy L.G."/>
            <person name="Nolan M."/>
            <person name="Ohm R.A."/>
            <person name="Patyshakuliyeva A."/>
            <person name="Rokas A."/>
            <person name="Ruiz-Duenas F.J."/>
            <person name="Sabat G."/>
            <person name="Salamov A."/>
            <person name="Samejima M."/>
            <person name="Schmutz J."/>
            <person name="Slot J.C."/>
            <person name="St John F."/>
            <person name="Stenlid J."/>
            <person name="Sun H."/>
            <person name="Sun S."/>
            <person name="Syed K."/>
            <person name="Tsang A."/>
            <person name="Wiebenga A."/>
            <person name="Young D."/>
            <person name="Pisabarro A."/>
            <person name="Eastwood D.C."/>
            <person name="Martin F."/>
            <person name="Cullen D."/>
            <person name="Grigoriev I.V."/>
            <person name="Hibbett D.S."/>
        </authorList>
    </citation>
    <scope>NUCLEOTIDE SEQUENCE [LARGE SCALE GENOMIC DNA]</scope>
    <source>
        <strain evidence="7">TFB10046</strain>
    </source>
</reference>
<evidence type="ECO:0000313" key="6">
    <source>
        <dbReference type="EMBL" id="EJD35956.1"/>
    </source>
</evidence>
<dbReference type="Gene3D" id="2.30.30.40">
    <property type="entry name" value="SH3 Domains"/>
    <property type="match status" value="1"/>
</dbReference>
<feature type="compositionally biased region" description="Polar residues" evidence="3">
    <location>
        <begin position="437"/>
        <end position="454"/>
    </location>
</feature>
<feature type="compositionally biased region" description="Polar residues" evidence="3">
    <location>
        <begin position="501"/>
        <end position="511"/>
    </location>
</feature>
<feature type="compositionally biased region" description="Low complexity" evidence="3">
    <location>
        <begin position="455"/>
        <end position="483"/>
    </location>
</feature>
<evidence type="ECO:0000256" key="2">
    <source>
        <dbReference type="PROSITE-ProRule" id="PRU00192"/>
    </source>
</evidence>
<dbReference type="PANTHER" id="PTHR47775">
    <property type="entry name" value="BUD SITE SELECTION PROTEIN 14"/>
    <property type="match status" value="1"/>
</dbReference>
<feature type="compositionally biased region" description="Polar residues" evidence="3">
    <location>
        <begin position="283"/>
        <end position="298"/>
    </location>
</feature>
<keyword evidence="7" id="KW-1185">Reference proteome</keyword>
<sequence length="1250" mass="138836">MQREGVERPRPARQDTFELRNKLTIVTDEQQFSDGSLNSDDDRQDDDGMDDDDLSSELSIPDDSINFDLVYAIRTFAATVEGQANVFKGDSLVLMDDSNSYWWLVQVLKTSEIGYIPAEIIETPYERLARLNKHKNQGFALPTDDDHRADPREREKQEKLNQRRDDSAQNTTRSVIFTDTQIVHNYPPAVWNEEEMDEDDEEGDGDYDEEGDGDYDEDGAFDDADEGGEHMEPDDGMDWHDDAVADEIVRRSEQYQHQQQLHQQQHHQQQQQQHSLQAPRQGPQASSPVMDISRNQPSPLRGSNEVDVRQRLTVASNEPERNSPSRESFHQSRTPTPQSALLPSAVLQQEANSKRTRAEVEAEDARKRSRGQQPTPPPQGQIQRRSSDRRVLRKERSDSGDEDGKKKKGGMFSSLFGRRNKDKDDKRRSGSVDSDSLMRSSQDTFQSHDSQLSVTSRQSPPTSQPSSPGTPGMQRPRSPASARTPPPRGQIPQQMLRVDQETQARNQQQYLRHSPANSLSPASPNFQSPVSPASGRQRPGSLILSPGMVPELNVMRVFAGDDIRGEATFKTVLVNSTTSAADLVRQALQRFHIRDGDPAEYFLSVKRLSEGGSAALRPDERPLAVFEQLVEAAQMARMPKVKRSSMGSISSLASNLSTHPAIAGLAQGMNDFADDSAVRFYLNRRRPDDEDLTLTAEEFDARRASASPRTRVRELKVDVPSPGTVPPERFTSPTVRFALQVLMYPDDLPTGLVFDPQADAVVPRPRNHSGQTQRERRKVLLLPENTTVAEVIELGLDRFGIADGVVDGGDEVEDKLAKRSSQQSRVRYNLTLRVDGEEDELVPTSRVLDAFPVAPKFVDGRQSERLEDSVRADDPMFVLRRATRYRQTSRSRLSNSLDEVELQQLHRRSASASSTGSATSPSNIQVVVEDHTLPRASGTPSMTRQELIAAQREASRANQRAIISAQSNSERGVDVVLPNRALLRSSRLGPSGGAAVRYSYIEPDGETYDIGEILESEWRGETGAHGRDDLLKGAVAQSREGLINRVINKIKDGKLVPSSASTTDGMFPNQTPPDSENSLAESSQPSQNSLYSSGSEPTRKASRSSTPTSDGRSTVRHKHQPSVASAESAHSSSYESSGPSTPATTVVTTNTTNTPASVPANNRRPPLVLRESDFGVSRMVARIELLAATGKRSKPRIRDPREDLDAAIFGTRVDLNELHPDLRDVYKDTFRQLDDLDLKLDQLLQSAIRS</sequence>
<dbReference type="OrthoDB" id="196165at2759"/>
<feature type="compositionally biased region" description="Low complexity" evidence="3">
    <location>
        <begin position="910"/>
        <end position="922"/>
    </location>
</feature>
<feature type="compositionally biased region" description="Acidic residues" evidence="3">
    <location>
        <begin position="42"/>
        <end position="55"/>
    </location>
</feature>
<dbReference type="SUPFAM" id="SSF54236">
    <property type="entry name" value="Ubiquitin-like"/>
    <property type="match status" value="1"/>
</dbReference>
<feature type="compositionally biased region" description="Polar residues" evidence="3">
    <location>
        <begin position="1103"/>
        <end position="1112"/>
    </location>
</feature>
<feature type="region of interest" description="Disordered" evidence="3">
    <location>
        <begin position="28"/>
        <end position="58"/>
    </location>
</feature>
<dbReference type="SMART" id="SM00326">
    <property type="entry name" value="SH3"/>
    <property type="match status" value="1"/>
</dbReference>
<feature type="compositionally biased region" description="Basic and acidic residues" evidence="3">
    <location>
        <begin position="227"/>
        <end position="239"/>
    </location>
</feature>
<dbReference type="GO" id="GO:0007165">
    <property type="term" value="P:signal transduction"/>
    <property type="evidence" value="ECO:0007669"/>
    <property type="project" value="InterPro"/>
</dbReference>
<dbReference type="KEGG" id="adl:AURDEDRAFT_188539"/>
<feature type="compositionally biased region" description="Basic and acidic residues" evidence="3">
    <location>
        <begin position="144"/>
        <end position="167"/>
    </location>
</feature>
<feature type="region of interest" description="Disordered" evidence="3">
    <location>
        <begin position="1055"/>
        <end position="1165"/>
    </location>
</feature>
<dbReference type="InterPro" id="IPR053039">
    <property type="entry name" value="Polarity_Bud-Selection_Reg"/>
</dbReference>
<dbReference type="AlphaFoldDB" id="J0LFA8"/>
<dbReference type="Pfam" id="PF00788">
    <property type="entry name" value="RA"/>
    <property type="match status" value="1"/>
</dbReference>
<dbReference type="OMA" id="STENDWI"/>
<dbReference type="SMART" id="SM00314">
    <property type="entry name" value="RA"/>
    <property type="match status" value="2"/>
</dbReference>
<feature type="domain" description="SH3" evidence="4">
    <location>
        <begin position="65"/>
        <end position="126"/>
    </location>
</feature>
<dbReference type="EMBL" id="JH687874">
    <property type="protein sequence ID" value="EJD35956.1"/>
    <property type="molecule type" value="Genomic_DNA"/>
</dbReference>
<proteinExistence type="predicted"/>
<feature type="compositionally biased region" description="Basic and acidic residues" evidence="3">
    <location>
        <begin position="318"/>
        <end position="330"/>
    </location>
</feature>
<dbReference type="InParanoid" id="J0LFA8"/>
<evidence type="ECO:0000256" key="1">
    <source>
        <dbReference type="ARBA" id="ARBA00022443"/>
    </source>
</evidence>
<name>J0LFA8_AURST</name>
<dbReference type="InterPro" id="IPR036028">
    <property type="entry name" value="SH3-like_dom_sf"/>
</dbReference>
<feature type="compositionally biased region" description="Polar residues" evidence="3">
    <location>
        <begin position="168"/>
        <end position="183"/>
    </location>
</feature>
<feature type="compositionally biased region" description="Basic and acidic residues" evidence="3">
    <location>
        <begin position="352"/>
        <end position="366"/>
    </location>
</feature>
<feature type="compositionally biased region" description="Basic and acidic residues" evidence="3">
    <location>
        <begin position="419"/>
        <end position="430"/>
    </location>
</feature>
<dbReference type="PROSITE" id="PS50002">
    <property type="entry name" value="SH3"/>
    <property type="match status" value="1"/>
</dbReference>